<feature type="non-terminal residue" evidence="3">
    <location>
        <position position="1"/>
    </location>
</feature>
<gene>
    <name evidence="3" type="ORF">RDB_LOCUS152172</name>
</gene>
<evidence type="ECO:0000259" key="2">
    <source>
        <dbReference type="PROSITE" id="PS51192"/>
    </source>
</evidence>
<dbReference type="Gene3D" id="3.40.50.300">
    <property type="entry name" value="P-loop containing nucleotide triphosphate hydrolases"/>
    <property type="match status" value="1"/>
</dbReference>
<evidence type="ECO:0000313" key="3">
    <source>
        <dbReference type="EMBL" id="CAE7211004.1"/>
    </source>
</evidence>
<dbReference type="Pfam" id="PF00270">
    <property type="entry name" value="DEAD"/>
    <property type="match status" value="1"/>
</dbReference>
<proteinExistence type="predicted"/>
<dbReference type="Proteomes" id="UP000663827">
    <property type="component" value="Unassembled WGS sequence"/>
</dbReference>
<reference evidence="3" key="1">
    <citation type="submission" date="2021-01" db="EMBL/GenBank/DDBJ databases">
        <authorList>
            <person name="Kaushik A."/>
        </authorList>
    </citation>
    <scope>NUCLEOTIDE SEQUENCE</scope>
    <source>
        <strain evidence="3">AG5</strain>
    </source>
</reference>
<dbReference type="PANTHER" id="PTHR47835">
    <property type="entry name" value="HFM1, ATP DEPENDENT DNA HELICASE HOMOLOG"/>
    <property type="match status" value="1"/>
</dbReference>
<dbReference type="GO" id="GO:0005524">
    <property type="term" value="F:ATP binding"/>
    <property type="evidence" value="ECO:0007669"/>
    <property type="project" value="InterPro"/>
</dbReference>
<dbReference type="InterPro" id="IPR052247">
    <property type="entry name" value="Meiotic_Crossover_Helicase"/>
</dbReference>
<sequence>MDRDHDSRSWYNSPLDGVHAPVVDYEAYSEEYGELPPQPRHASSPHPQSDDYFDGVDPYSSPTPLPRGSTGMERRAMEFGMREDSSNVRYDYNSQQVENYDRSVPKKGTLYANQASCSLSKNLVPVSTLPDWCRGVFKFGVFNAMQSRCFDTAVNTDSNMVISAPTGAGKTVLFELSVIRLVQSENNTAQSAYKCVYMAPTKAICSERSRDWSAKFAHLGVKCCELTGDTMKSGRSAWKEANDSSQRYAHVAPQTAYTHLPKPEKWDSLTRNWDDSSDFLQRIRLFMVDE</sequence>
<organism evidence="3 4">
    <name type="scientific">Rhizoctonia solani</name>
    <dbReference type="NCBI Taxonomy" id="456999"/>
    <lineage>
        <taxon>Eukaryota</taxon>
        <taxon>Fungi</taxon>
        <taxon>Dikarya</taxon>
        <taxon>Basidiomycota</taxon>
        <taxon>Agaricomycotina</taxon>
        <taxon>Agaricomycetes</taxon>
        <taxon>Cantharellales</taxon>
        <taxon>Ceratobasidiaceae</taxon>
        <taxon>Rhizoctonia</taxon>
    </lineage>
</organism>
<dbReference type="GO" id="GO:0016787">
    <property type="term" value="F:hydrolase activity"/>
    <property type="evidence" value="ECO:0007669"/>
    <property type="project" value="UniProtKB-KW"/>
</dbReference>
<dbReference type="SUPFAM" id="SSF52540">
    <property type="entry name" value="P-loop containing nucleoside triphosphate hydrolases"/>
    <property type="match status" value="1"/>
</dbReference>
<dbReference type="GO" id="GO:0003676">
    <property type="term" value="F:nucleic acid binding"/>
    <property type="evidence" value="ECO:0007669"/>
    <property type="project" value="InterPro"/>
</dbReference>
<evidence type="ECO:0000313" key="4">
    <source>
        <dbReference type="Proteomes" id="UP000663827"/>
    </source>
</evidence>
<dbReference type="InterPro" id="IPR014001">
    <property type="entry name" value="Helicase_ATP-bd"/>
</dbReference>
<accession>A0A8H3E6A0</accession>
<feature type="domain" description="Helicase ATP-binding" evidence="2">
    <location>
        <begin position="151"/>
        <end position="290"/>
    </location>
</feature>
<dbReference type="EMBL" id="CAJNJQ010004433">
    <property type="protein sequence ID" value="CAE7211004.1"/>
    <property type="molecule type" value="Genomic_DNA"/>
</dbReference>
<protein>
    <recommendedName>
        <fullName evidence="2">Helicase ATP-binding domain-containing protein</fullName>
    </recommendedName>
</protein>
<name>A0A8H3E6A0_9AGAM</name>
<dbReference type="InterPro" id="IPR027417">
    <property type="entry name" value="P-loop_NTPase"/>
</dbReference>
<comment type="caution">
    <text evidence="3">The sequence shown here is derived from an EMBL/GenBank/DDBJ whole genome shotgun (WGS) entry which is preliminary data.</text>
</comment>
<dbReference type="PROSITE" id="PS51192">
    <property type="entry name" value="HELICASE_ATP_BIND_1"/>
    <property type="match status" value="1"/>
</dbReference>
<dbReference type="AlphaFoldDB" id="A0A8H3E6A0"/>
<dbReference type="PANTHER" id="PTHR47835:SF3">
    <property type="entry name" value="HELICASE FOR MEIOSIS 1"/>
    <property type="match status" value="1"/>
</dbReference>
<dbReference type="GO" id="GO:0043138">
    <property type="term" value="F:3'-5' DNA helicase activity"/>
    <property type="evidence" value="ECO:0007669"/>
    <property type="project" value="UniProtKB-EC"/>
</dbReference>
<dbReference type="InterPro" id="IPR011545">
    <property type="entry name" value="DEAD/DEAH_box_helicase_dom"/>
</dbReference>
<evidence type="ECO:0000256" key="1">
    <source>
        <dbReference type="SAM" id="MobiDB-lite"/>
    </source>
</evidence>
<feature type="region of interest" description="Disordered" evidence="1">
    <location>
        <begin position="28"/>
        <end position="72"/>
    </location>
</feature>